<dbReference type="EMBL" id="JNBR01000032">
    <property type="protein sequence ID" value="OQS00403.1"/>
    <property type="molecule type" value="Genomic_DNA"/>
</dbReference>
<dbReference type="OrthoDB" id="71120at2759"/>
<accession>A0A1V9ZQX1</accession>
<comment type="caution">
    <text evidence="1">The sequence shown here is derived from an EMBL/GenBank/DDBJ whole genome shotgun (WGS) entry which is preliminary data.</text>
</comment>
<evidence type="ECO:0000313" key="1">
    <source>
        <dbReference type="EMBL" id="OQS00403.1"/>
    </source>
</evidence>
<proteinExistence type="predicted"/>
<name>A0A1V9ZQX1_ACHHY</name>
<sequence length="361" mass="41069">MLASLARRRGPPLARAFASSSCKISMKPINLKLIVSSFLLQVHPDVLQFDRRGIKDVHESIKDRNEEALKDLNAFLDMAGAGCNGTITNDLLETRSFKFDFHIPVPKKTRRQTTRDLIEIEGQAYSRIYEEVTVPNELYHETLQSLSSIHANHNAIAVLWRKYTNSVASSLFHQANIPVTSAHANGELIPWDEDTTGDGSGLGGSAREPEDIETRFGKMLVRERNIVFKYTTGFEPDVGRHRVLLDLLKRVHVNDVAEADRTKAFNWIGEVLLRNFMELRLHNLIWNRVVLILTEKPELHLHVIEEDTGVAVVIGFTDDIDSVVRFLHEQVTRLEDKFKSKDLVASDNDKRAKTKRSKKRT</sequence>
<protein>
    <recommendedName>
        <fullName evidence="3">DUF4460 domain-containing protein</fullName>
    </recommendedName>
</protein>
<evidence type="ECO:0008006" key="3">
    <source>
        <dbReference type="Google" id="ProtNLM"/>
    </source>
</evidence>
<dbReference type="AlphaFoldDB" id="A0A1V9ZQX1"/>
<reference evidence="1 2" key="1">
    <citation type="journal article" date="2014" name="Genome Biol. Evol.">
        <title>The secreted proteins of Achlya hypogyna and Thraustotheca clavata identify the ancestral oomycete secretome and reveal gene acquisitions by horizontal gene transfer.</title>
        <authorList>
            <person name="Misner I."/>
            <person name="Blouin N."/>
            <person name="Leonard G."/>
            <person name="Richards T.A."/>
            <person name="Lane C.E."/>
        </authorList>
    </citation>
    <scope>NUCLEOTIDE SEQUENCE [LARGE SCALE GENOMIC DNA]</scope>
    <source>
        <strain evidence="1 2">ATCC 48635</strain>
    </source>
</reference>
<gene>
    <name evidence="1" type="ORF">ACHHYP_03630</name>
</gene>
<organism evidence="1 2">
    <name type="scientific">Achlya hypogyna</name>
    <name type="common">Oomycete</name>
    <name type="synonym">Protoachlya hypogyna</name>
    <dbReference type="NCBI Taxonomy" id="1202772"/>
    <lineage>
        <taxon>Eukaryota</taxon>
        <taxon>Sar</taxon>
        <taxon>Stramenopiles</taxon>
        <taxon>Oomycota</taxon>
        <taxon>Saprolegniomycetes</taxon>
        <taxon>Saprolegniales</taxon>
        <taxon>Achlyaceae</taxon>
        <taxon>Achlya</taxon>
    </lineage>
</organism>
<dbReference type="Proteomes" id="UP000243579">
    <property type="component" value="Unassembled WGS sequence"/>
</dbReference>
<keyword evidence="2" id="KW-1185">Reference proteome</keyword>
<dbReference type="STRING" id="1202772.A0A1V9ZQX1"/>
<evidence type="ECO:0000313" key="2">
    <source>
        <dbReference type="Proteomes" id="UP000243579"/>
    </source>
</evidence>